<name>A0ABU1T4B2_9SPHI</name>
<proteinExistence type="predicted"/>
<protein>
    <recommendedName>
        <fullName evidence="3">Glucosamine inositolphosphorylceramide transferase 1 N-terminal domain-containing protein</fullName>
    </recommendedName>
</protein>
<dbReference type="InterPro" id="IPR023296">
    <property type="entry name" value="Glyco_hydro_beta-prop_sf"/>
</dbReference>
<comment type="caution">
    <text evidence="4">The sequence shown here is derived from an EMBL/GenBank/DDBJ whole genome shotgun (WGS) entry which is preliminary data.</text>
</comment>
<dbReference type="RefSeq" id="WP_310090610.1">
    <property type="nucleotide sequence ID" value="NZ_JAVDUU010000001.1"/>
</dbReference>
<dbReference type="InterPro" id="IPR056442">
    <property type="entry name" value="GINT1_N"/>
</dbReference>
<dbReference type="SUPFAM" id="SSF75005">
    <property type="entry name" value="Arabinanase/levansucrase/invertase"/>
    <property type="match status" value="1"/>
</dbReference>
<evidence type="ECO:0000259" key="3">
    <source>
        <dbReference type="Pfam" id="PF24793"/>
    </source>
</evidence>
<keyword evidence="1" id="KW-0624">Polysaccharide degradation</keyword>
<feature type="domain" description="Glucosamine inositolphosphorylceramide transferase 1 N-terminal" evidence="3">
    <location>
        <begin position="50"/>
        <end position="248"/>
    </location>
</feature>
<sequence>MKLMDLLHRYFTKLFVSDKWNIGYVKQTPEDLIRSQQLNGKINWLKEDSVDYAADPFIINIKGRTHIFYEELNFWKGKGEILVTEGLCFKKKKKVRGIMNQSVHLSYPYLFQVKDKLYCIPETSAAKQVALYQVDKDNPQIFRKVRVLLQGNDFVDSSIIYYQTKYWLFTSRSGKPGELYIFYADSLLSAFKPHALNPVKVDNYASRSAGGLFIVDEKLYMPGQNPEKCYGGSIMINEITSINEAEFNYRPVFELLPQPPYNGGLHTINFAEGLLIVDGKRSVISALTPIKKMVRKITNYAKPAINVNS</sequence>
<evidence type="ECO:0000313" key="4">
    <source>
        <dbReference type="EMBL" id="MDR6940222.1"/>
    </source>
</evidence>
<reference evidence="4 5" key="1">
    <citation type="submission" date="2023-07" db="EMBL/GenBank/DDBJ databases">
        <title>Sorghum-associated microbial communities from plants grown in Nebraska, USA.</title>
        <authorList>
            <person name="Schachtman D."/>
        </authorList>
    </citation>
    <scope>NUCLEOTIDE SEQUENCE [LARGE SCALE GENOMIC DNA]</scope>
    <source>
        <strain evidence="4 5">3262</strain>
    </source>
</reference>
<evidence type="ECO:0000256" key="2">
    <source>
        <dbReference type="ARBA" id="ARBA00023277"/>
    </source>
</evidence>
<dbReference type="PANTHER" id="PTHR43772:SF2">
    <property type="entry name" value="PUTATIVE (AFU_ORTHOLOGUE AFUA_2G04480)-RELATED"/>
    <property type="match status" value="1"/>
</dbReference>
<dbReference type="Proteomes" id="UP001247620">
    <property type="component" value="Unassembled WGS sequence"/>
</dbReference>
<dbReference type="Pfam" id="PF24793">
    <property type="entry name" value="GINT1_N"/>
    <property type="match status" value="1"/>
</dbReference>
<evidence type="ECO:0000313" key="5">
    <source>
        <dbReference type="Proteomes" id="UP001247620"/>
    </source>
</evidence>
<keyword evidence="1" id="KW-0858">Xylan degradation</keyword>
<dbReference type="PANTHER" id="PTHR43772">
    <property type="entry name" value="ENDO-1,4-BETA-XYLANASE"/>
    <property type="match status" value="1"/>
</dbReference>
<organism evidence="4 5">
    <name type="scientific">Mucilaginibacter pocheonensis</name>
    <dbReference type="NCBI Taxonomy" id="398050"/>
    <lineage>
        <taxon>Bacteria</taxon>
        <taxon>Pseudomonadati</taxon>
        <taxon>Bacteroidota</taxon>
        <taxon>Sphingobacteriia</taxon>
        <taxon>Sphingobacteriales</taxon>
        <taxon>Sphingobacteriaceae</taxon>
        <taxon>Mucilaginibacter</taxon>
    </lineage>
</organism>
<gene>
    <name evidence="4" type="ORF">J2W55_000050</name>
</gene>
<dbReference type="InterPro" id="IPR052176">
    <property type="entry name" value="Glycosyl_Hydrlase_43_Enz"/>
</dbReference>
<evidence type="ECO:0000256" key="1">
    <source>
        <dbReference type="ARBA" id="ARBA00022651"/>
    </source>
</evidence>
<dbReference type="EMBL" id="JAVDUU010000001">
    <property type="protein sequence ID" value="MDR6940222.1"/>
    <property type="molecule type" value="Genomic_DNA"/>
</dbReference>
<accession>A0ABU1T4B2</accession>
<keyword evidence="5" id="KW-1185">Reference proteome</keyword>
<keyword evidence="2" id="KW-0119">Carbohydrate metabolism</keyword>